<dbReference type="PROSITE" id="PS50089">
    <property type="entry name" value="ZF_RING_2"/>
    <property type="match status" value="1"/>
</dbReference>
<evidence type="ECO:0000259" key="2">
    <source>
        <dbReference type="PROSITE" id="PS50089"/>
    </source>
</evidence>
<organism evidence="3 4">
    <name type="scientific">Orbilia javanica</name>
    <dbReference type="NCBI Taxonomy" id="47235"/>
    <lineage>
        <taxon>Eukaryota</taxon>
        <taxon>Fungi</taxon>
        <taxon>Dikarya</taxon>
        <taxon>Ascomycota</taxon>
        <taxon>Pezizomycotina</taxon>
        <taxon>Orbiliomycetes</taxon>
        <taxon>Orbiliales</taxon>
        <taxon>Orbiliaceae</taxon>
        <taxon>Orbilia</taxon>
    </lineage>
</organism>
<dbReference type="CDD" id="cd16448">
    <property type="entry name" value="RING-H2"/>
    <property type="match status" value="1"/>
</dbReference>
<dbReference type="Gene3D" id="3.30.40.10">
    <property type="entry name" value="Zinc/RING finger domain, C3HC4 (zinc finger)"/>
    <property type="match status" value="1"/>
</dbReference>
<dbReference type="SUPFAM" id="SSF57850">
    <property type="entry name" value="RING/U-box"/>
    <property type="match status" value="1"/>
</dbReference>
<name>A0AAN8RHD9_9PEZI</name>
<keyword evidence="1" id="KW-0862">Zinc</keyword>
<feature type="domain" description="RING-type" evidence="2">
    <location>
        <begin position="52"/>
        <end position="97"/>
    </location>
</feature>
<gene>
    <name evidence="3" type="ORF">TWF718_001548</name>
</gene>
<keyword evidence="1" id="KW-0479">Metal-binding</keyword>
<evidence type="ECO:0000313" key="3">
    <source>
        <dbReference type="EMBL" id="KAK6357225.1"/>
    </source>
</evidence>
<dbReference type="Proteomes" id="UP001313282">
    <property type="component" value="Unassembled WGS sequence"/>
</dbReference>
<dbReference type="InterPro" id="IPR001841">
    <property type="entry name" value="Znf_RING"/>
</dbReference>
<comment type="caution">
    <text evidence="3">The sequence shown here is derived from an EMBL/GenBank/DDBJ whole genome shotgun (WGS) entry which is preliminary data.</text>
</comment>
<dbReference type="EMBL" id="JAVHNR010000001">
    <property type="protein sequence ID" value="KAK6357225.1"/>
    <property type="molecule type" value="Genomic_DNA"/>
</dbReference>
<sequence>MNLEIILPWNLTEITGTETYDLFLKTYPQLTVYKNTQIPSRNPTPDVVIMACIHCRQPYTIGEKVFVLPCSNHHCFHVPCHEAYVRHEYSPSCPVCTSNDPIPPYENLKPVWKAAVWIGYGCHENLDPAPFAWSESDDWRFQEEQTINPYLPWGNRRRYLKPPLGPPSSAPSYDILETRDRSQASFPQGIQEDLRTGRPRLCQLPYLKYLKERLEELGTDASADIVQSLLNVYLFSDITNAIFIMKGISKHIYLQVRVGDGHLAWFGFREYEYYIMNNIPSLLGYEEIFMKTLEFLSSISIGFEPTLQLYLMAKELKEFDGKVERVEFETREDEVIRRRREFLSTVKPFGEICVEWAYEQQEVPAQSYASHEDL</sequence>
<keyword evidence="4" id="KW-1185">Reference proteome</keyword>
<dbReference type="GO" id="GO:0008270">
    <property type="term" value="F:zinc ion binding"/>
    <property type="evidence" value="ECO:0007669"/>
    <property type="project" value="UniProtKB-KW"/>
</dbReference>
<dbReference type="InterPro" id="IPR013083">
    <property type="entry name" value="Znf_RING/FYVE/PHD"/>
</dbReference>
<proteinExistence type="predicted"/>
<keyword evidence="1" id="KW-0863">Zinc-finger</keyword>
<evidence type="ECO:0000256" key="1">
    <source>
        <dbReference type="PROSITE-ProRule" id="PRU00175"/>
    </source>
</evidence>
<evidence type="ECO:0000313" key="4">
    <source>
        <dbReference type="Proteomes" id="UP001313282"/>
    </source>
</evidence>
<protein>
    <recommendedName>
        <fullName evidence="2">RING-type domain-containing protein</fullName>
    </recommendedName>
</protein>
<accession>A0AAN8RHD9</accession>
<reference evidence="3 4" key="1">
    <citation type="submission" date="2019-10" db="EMBL/GenBank/DDBJ databases">
        <authorList>
            <person name="Palmer J.M."/>
        </authorList>
    </citation>
    <scope>NUCLEOTIDE SEQUENCE [LARGE SCALE GENOMIC DNA]</scope>
    <source>
        <strain evidence="3 4">TWF718</strain>
    </source>
</reference>
<dbReference type="AlphaFoldDB" id="A0AAN8RHD9"/>